<protein>
    <recommendedName>
        <fullName evidence="12">Fatty acid desaturase domain-containing protein</fullName>
    </recommendedName>
</protein>
<evidence type="ECO:0000256" key="11">
    <source>
        <dbReference type="ARBA" id="ARBA00023136"/>
    </source>
</evidence>
<keyword evidence="8" id="KW-0560">Oxidoreductase</keyword>
<evidence type="ECO:0000256" key="3">
    <source>
        <dbReference type="ARBA" id="ARBA00022475"/>
    </source>
</evidence>
<keyword evidence="9" id="KW-0408">Iron</keyword>
<keyword evidence="4" id="KW-0997">Cell inner membrane</keyword>
<feature type="domain" description="Fatty acid desaturase" evidence="12">
    <location>
        <begin position="191"/>
        <end position="410"/>
    </location>
</feature>
<gene>
    <name evidence="13" type="ORF">FCC1311_076992</name>
</gene>
<keyword evidence="11" id="KW-0472">Membrane</keyword>
<comment type="caution">
    <text evidence="13">The sequence shown here is derived from an EMBL/GenBank/DDBJ whole genome shotgun (WGS) entry which is preliminary data.</text>
</comment>
<dbReference type="CDD" id="cd03512">
    <property type="entry name" value="Alkane-hydroxylase"/>
    <property type="match status" value="1"/>
</dbReference>
<keyword evidence="10" id="KW-0503">Monooxygenase</keyword>
<dbReference type="PANTHER" id="PTHR38674">
    <property type="entry name" value="ALKANE 1-MONOOXYGENASE 1"/>
    <property type="match status" value="1"/>
</dbReference>
<reference evidence="13 14" key="1">
    <citation type="submission" date="2017-12" db="EMBL/GenBank/DDBJ databases">
        <title>Sequencing, de novo assembly and annotation of complete genome of a new Thraustochytrid species, strain FCC1311.</title>
        <authorList>
            <person name="Sedici K."/>
            <person name="Godart F."/>
            <person name="Aiese Cigliano R."/>
            <person name="Sanseverino W."/>
            <person name="Barakat M."/>
            <person name="Ortet P."/>
            <person name="Marechal E."/>
            <person name="Cagnac O."/>
            <person name="Amato A."/>
        </authorList>
    </citation>
    <scope>NUCLEOTIDE SEQUENCE [LARGE SCALE GENOMIC DNA]</scope>
</reference>
<dbReference type="InterPro" id="IPR005804">
    <property type="entry name" value="FA_desaturase_dom"/>
</dbReference>
<evidence type="ECO:0000256" key="4">
    <source>
        <dbReference type="ARBA" id="ARBA00022519"/>
    </source>
</evidence>
<evidence type="ECO:0000313" key="13">
    <source>
        <dbReference type="EMBL" id="GBG31475.1"/>
    </source>
</evidence>
<dbReference type="GO" id="GO:0004497">
    <property type="term" value="F:monooxygenase activity"/>
    <property type="evidence" value="ECO:0007669"/>
    <property type="project" value="UniProtKB-KW"/>
</dbReference>
<dbReference type="InParanoid" id="A0A2R5GLG5"/>
<dbReference type="PANTHER" id="PTHR38674:SF1">
    <property type="entry name" value="ALKANE 1-MONOOXYGENASE 1"/>
    <property type="match status" value="1"/>
</dbReference>
<dbReference type="Proteomes" id="UP000241890">
    <property type="component" value="Unassembled WGS sequence"/>
</dbReference>
<dbReference type="EMBL" id="BEYU01000099">
    <property type="protein sequence ID" value="GBG31475.1"/>
    <property type="molecule type" value="Genomic_DNA"/>
</dbReference>
<evidence type="ECO:0000256" key="1">
    <source>
        <dbReference type="ARBA" id="ARBA00004429"/>
    </source>
</evidence>
<name>A0A2R5GLG5_9STRA</name>
<keyword evidence="5" id="KW-0812">Transmembrane</keyword>
<accession>A0A2R5GLG5</accession>
<keyword evidence="6" id="KW-0479">Metal-binding</keyword>
<keyword evidence="7" id="KW-1133">Transmembrane helix</keyword>
<dbReference type="AlphaFoldDB" id="A0A2R5GLG5"/>
<proteinExistence type="inferred from homology"/>
<comment type="subcellular location">
    <subcellularLocation>
        <location evidence="1">Cell inner membrane</location>
        <topology evidence="1">Multi-pass membrane protein</topology>
    </subcellularLocation>
</comment>
<organism evidence="13 14">
    <name type="scientific">Hondaea fermentalgiana</name>
    <dbReference type="NCBI Taxonomy" id="2315210"/>
    <lineage>
        <taxon>Eukaryota</taxon>
        <taxon>Sar</taxon>
        <taxon>Stramenopiles</taxon>
        <taxon>Bigyra</taxon>
        <taxon>Labyrinthulomycetes</taxon>
        <taxon>Thraustochytrida</taxon>
        <taxon>Thraustochytriidae</taxon>
        <taxon>Hondaea</taxon>
    </lineage>
</organism>
<dbReference type="GO" id="GO:0046872">
    <property type="term" value="F:metal ion binding"/>
    <property type="evidence" value="ECO:0007669"/>
    <property type="project" value="UniProtKB-KW"/>
</dbReference>
<keyword evidence="3" id="KW-1003">Cell membrane</keyword>
<dbReference type="Pfam" id="PF00487">
    <property type="entry name" value="FA_desaturase"/>
    <property type="match status" value="1"/>
</dbReference>
<sequence>MAPSMSKLWTMYKENPRESAFLTWIVVVLGMQQYEAFVSARRGVSKDAEHKTVSIRGKRFNMSRGAATNLGWSGVLEYWITSVVRMAEAATMFRLGEAAFAPSKAGMSVWHRTRNILWAAFAMLPVLDIVLPEDWTNPLPEDQKRYKRDTRFRMPLYVWTVAEILTTYKMIAVLSNPKSRLSALEKIGMVLTLAVFNGGIGINASHELVHKDHWFEKLCANALLVNCNYVHWGFEHTDGHHKNVATPEDPATSRLNESVYAFLPRTFIGSWISAWRIEQKRLSAEGSRSVLQNRMVWSAVLPFLWAVFIARRSGGSVPRALGYFYLQCLGAASLLEVVNYLEHYGLRREKLPDGSYERVNPTHSWNAPHRISNTFLYKLQRHSDHHTFEKRPYHLLRNFQESPQLPSGYPGLITLAFFPPLFRAVMNPLVEANNARKRDPDGEGTWQAALRTARFKMAAYSLTFGGVATAGLVYSERSRLAALARA</sequence>
<evidence type="ECO:0000256" key="9">
    <source>
        <dbReference type="ARBA" id="ARBA00023004"/>
    </source>
</evidence>
<evidence type="ECO:0000256" key="7">
    <source>
        <dbReference type="ARBA" id="ARBA00022989"/>
    </source>
</evidence>
<comment type="similarity">
    <text evidence="2">Belongs to the fatty acid desaturase type 1 family. AlkB subfamily.</text>
</comment>
<dbReference type="InterPro" id="IPR033885">
    <property type="entry name" value="AlkB/XylM"/>
</dbReference>
<evidence type="ECO:0000256" key="6">
    <source>
        <dbReference type="ARBA" id="ARBA00022723"/>
    </source>
</evidence>
<evidence type="ECO:0000256" key="8">
    <source>
        <dbReference type="ARBA" id="ARBA00023002"/>
    </source>
</evidence>
<keyword evidence="14" id="KW-1185">Reference proteome</keyword>
<evidence type="ECO:0000259" key="12">
    <source>
        <dbReference type="Pfam" id="PF00487"/>
    </source>
</evidence>
<evidence type="ECO:0000256" key="10">
    <source>
        <dbReference type="ARBA" id="ARBA00023033"/>
    </source>
</evidence>
<dbReference type="GO" id="GO:0006629">
    <property type="term" value="P:lipid metabolic process"/>
    <property type="evidence" value="ECO:0007669"/>
    <property type="project" value="InterPro"/>
</dbReference>
<evidence type="ECO:0000313" key="14">
    <source>
        <dbReference type="Proteomes" id="UP000241890"/>
    </source>
</evidence>
<dbReference type="GO" id="GO:0005886">
    <property type="term" value="C:plasma membrane"/>
    <property type="evidence" value="ECO:0007669"/>
    <property type="project" value="UniProtKB-SubCell"/>
</dbReference>
<evidence type="ECO:0000256" key="2">
    <source>
        <dbReference type="ARBA" id="ARBA00010823"/>
    </source>
</evidence>
<evidence type="ECO:0000256" key="5">
    <source>
        <dbReference type="ARBA" id="ARBA00022692"/>
    </source>
</evidence>
<dbReference type="OrthoDB" id="184323at2759"/>